<gene>
    <name evidence="2" type="ORF">PG994_001473</name>
</gene>
<organism evidence="2 3">
    <name type="scientific">Apiospora phragmitis</name>
    <dbReference type="NCBI Taxonomy" id="2905665"/>
    <lineage>
        <taxon>Eukaryota</taxon>
        <taxon>Fungi</taxon>
        <taxon>Dikarya</taxon>
        <taxon>Ascomycota</taxon>
        <taxon>Pezizomycotina</taxon>
        <taxon>Sordariomycetes</taxon>
        <taxon>Xylariomycetidae</taxon>
        <taxon>Amphisphaeriales</taxon>
        <taxon>Apiosporaceae</taxon>
        <taxon>Apiospora</taxon>
    </lineage>
</organism>
<dbReference type="GeneID" id="92085945"/>
<dbReference type="EMBL" id="JAQQWL010000002">
    <property type="protein sequence ID" value="KAK8086499.1"/>
    <property type="molecule type" value="Genomic_DNA"/>
</dbReference>
<accession>A0ABR1WTK7</accession>
<sequence length="100" mass="10775">MQFPTLAIFLVSAGLTAAQNQIGNVHPDGKCMTKISNPVYLNKCQNLENVNSIAINAPGFHCYVSKTAGCLDAGKPVKVAEGCHHISKFPDAKFIRCRSL</sequence>
<keyword evidence="1" id="KW-0732">Signal</keyword>
<evidence type="ECO:0000256" key="1">
    <source>
        <dbReference type="SAM" id="SignalP"/>
    </source>
</evidence>
<comment type="caution">
    <text evidence="2">The sequence shown here is derived from an EMBL/GenBank/DDBJ whole genome shotgun (WGS) entry which is preliminary data.</text>
</comment>
<dbReference type="RefSeq" id="XP_066721023.1">
    <property type="nucleotide sequence ID" value="XM_066852882.1"/>
</dbReference>
<feature type="chain" id="PRO_5045870004" evidence="1">
    <location>
        <begin position="19"/>
        <end position="100"/>
    </location>
</feature>
<protein>
    <submittedName>
        <fullName evidence="2">Uncharacterized protein</fullName>
    </submittedName>
</protein>
<keyword evidence="3" id="KW-1185">Reference proteome</keyword>
<evidence type="ECO:0000313" key="3">
    <source>
        <dbReference type="Proteomes" id="UP001480595"/>
    </source>
</evidence>
<dbReference type="Proteomes" id="UP001480595">
    <property type="component" value="Unassembled WGS sequence"/>
</dbReference>
<evidence type="ECO:0000313" key="2">
    <source>
        <dbReference type="EMBL" id="KAK8086499.1"/>
    </source>
</evidence>
<reference evidence="2 3" key="1">
    <citation type="submission" date="2023-01" db="EMBL/GenBank/DDBJ databases">
        <title>Analysis of 21 Apiospora genomes using comparative genomics revels a genus with tremendous synthesis potential of carbohydrate active enzymes and secondary metabolites.</title>
        <authorList>
            <person name="Sorensen T."/>
        </authorList>
    </citation>
    <scope>NUCLEOTIDE SEQUENCE [LARGE SCALE GENOMIC DNA]</scope>
    <source>
        <strain evidence="2 3">CBS 135458</strain>
    </source>
</reference>
<proteinExistence type="predicted"/>
<name>A0ABR1WTK7_9PEZI</name>
<feature type="signal peptide" evidence="1">
    <location>
        <begin position="1"/>
        <end position="18"/>
    </location>
</feature>